<evidence type="ECO:0000313" key="1">
    <source>
        <dbReference type="EMBL" id="RBP02709.1"/>
    </source>
</evidence>
<accession>A0A366EMJ6</accession>
<dbReference type="Proteomes" id="UP000253529">
    <property type="component" value="Unassembled WGS sequence"/>
</dbReference>
<evidence type="ECO:0000313" key="2">
    <source>
        <dbReference type="Proteomes" id="UP000253529"/>
    </source>
</evidence>
<dbReference type="RefSeq" id="WP_113893346.1">
    <property type="nucleotide sequence ID" value="NZ_QNRK01000050.1"/>
</dbReference>
<proteinExistence type="predicted"/>
<reference evidence="1 2" key="1">
    <citation type="submission" date="2018-06" db="EMBL/GenBank/DDBJ databases">
        <title>Genomic Encyclopedia of Type Strains, Phase IV (KMG-IV): sequencing the most valuable type-strain genomes for metagenomic binning, comparative biology and taxonomic classification.</title>
        <authorList>
            <person name="Goeker M."/>
        </authorList>
    </citation>
    <scope>NUCLEOTIDE SEQUENCE [LARGE SCALE GENOMIC DNA]</scope>
    <source>
        <strain evidence="1 2">DSM 24875</strain>
    </source>
</reference>
<dbReference type="EMBL" id="QNRK01000050">
    <property type="protein sequence ID" value="RBP02709.1"/>
    <property type="molecule type" value="Genomic_DNA"/>
</dbReference>
<organism evidence="1 2">
    <name type="scientific">Roseiarcus fermentans</name>
    <dbReference type="NCBI Taxonomy" id="1473586"/>
    <lineage>
        <taxon>Bacteria</taxon>
        <taxon>Pseudomonadati</taxon>
        <taxon>Pseudomonadota</taxon>
        <taxon>Alphaproteobacteria</taxon>
        <taxon>Hyphomicrobiales</taxon>
        <taxon>Roseiarcaceae</taxon>
        <taxon>Roseiarcus</taxon>
    </lineage>
</organism>
<comment type="caution">
    <text evidence="1">The sequence shown here is derived from an EMBL/GenBank/DDBJ whole genome shotgun (WGS) entry which is preliminary data.</text>
</comment>
<gene>
    <name evidence="1" type="ORF">DFR50_15042</name>
</gene>
<keyword evidence="2" id="KW-1185">Reference proteome</keyword>
<dbReference type="AlphaFoldDB" id="A0A366EMJ6"/>
<name>A0A366EMJ6_9HYPH</name>
<protein>
    <submittedName>
        <fullName evidence="1">Uncharacterized protein</fullName>
    </submittedName>
</protein>
<sequence length="70" mass="7550">MATHFDPFATESAAVLLKVGGRYSADEVDAALAAARRAIQWCCEEINAERAGRTLIEAIDAARSIARNRS</sequence>